<evidence type="ECO:0000313" key="2">
    <source>
        <dbReference type="Proteomes" id="UP000325835"/>
    </source>
</evidence>
<organism evidence="1 2">
    <name type="scientific">Pseudomonas phage Quinobequin-P09</name>
    <dbReference type="NCBI Taxonomy" id="2660687"/>
    <lineage>
        <taxon>Viruses</taxon>
        <taxon>Duplodnaviria</taxon>
        <taxon>Heunggongvirae</taxon>
        <taxon>Uroviricota</taxon>
        <taxon>Caudoviricetes</taxon>
        <taxon>Queuovirinae</taxon>
        <taxon>Nipunavirus</taxon>
        <taxon>Nipunavirus quinobequin</taxon>
        <taxon>Nipunavirus NP1</taxon>
    </lineage>
</organism>
<dbReference type="EMBL" id="MN504636">
    <property type="protein sequence ID" value="QFR59650.1"/>
    <property type="molecule type" value="Genomic_DNA"/>
</dbReference>
<gene>
    <name evidence="1" type="ORF">QuinobequinP09_11</name>
</gene>
<proteinExistence type="predicted"/>
<dbReference type="Proteomes" id="UP000325835">
    <property type="component" value="Segment"/>
</dbReference>
<name>A0A5P8PQT7_9CAUD</name>
<evidence type="ECO:0000313" key="1">
    <source>
        <dbReference type="EMBL" id="QFR59650.1"/>
    </source>
</evidence>
<reference evidence="1" key="2">
    <citation type="submission" date="2019-09" db="EMBL/GenBank/DDBJ databases">
        <authorList>
            <person name="Weigele P.R."/>
            <person name="Anton B."/>
            <person name="Fomenkov A."/>
            <person name="Fraser M.E."/>
        </authorList>
    </citation>
    <scope>NUCLEOTIDE SEQUENCE</scope>
</reference>
<accession>A0A5P8PQT7</accession>
<keyword evidence="2" id="KW-1185">Reference proteome</keyword>
<reference evidence="1" key="1">
    <citation type="journal article" date="2019" name="Nat. Commun.">
        <title>7-Deazaguanine modifications protect phage DNA from host restriction systems.</title>
        <authorList>
            <person name="Hutinet G."/>
            <person name="Kot W."/>
            <person name="Hillebrand R."/>
            <person name="Balamkundu S."/>
            <person name="Gnanakalai S."/>
            <person name="Neelakandan R."/>
            <person name="Carstens A.B."/>
            <person name="Lui C.F."/>
            <person name="Tremblay D."/>
            <person name="Jacobs-Serah D."/>
            <person name="Sassanfar M."/>
            <person name="Lee Y.-J."/>
            <person name="Weigele P."/>
            <person name="Moineau S."/>
            <person name="Hatfull G.F."/>
            <person name="Dedon P.C."/>
            <person name="Hansen L.H."/>
            <person name="de Crecy-Lagard V."/>
        </authorList>
    </citation>
    <scope>NUCLEOTIDE SEQUENCE [LARGE SCALE GENOMIC DNA]</scope>
</reference>
<protein>
    <submittedName>
        <fullName evidence="1">Uncharacterized protein</fullName>
    </submittedName>
</protein>
<sequence length="84" mass="9451">MLTLKKVNAELTRAGIRAELVKGDGYFYFVGQDVELAQEQGVYGVFRLNDLSLEQWVEEVRQRVQDIQNARLCSGTVGVIVCSE</sequence>